<sequence>MKNLKSKVGLLVFCLFWGLGCGTPRLQVPGNAFEMPTADLESGRILFNEKCASCHPAGRAGVGPSIVNKPLPKFLIRFQVRHGLGVMPAFPEQILSDTEVRQIADYLAWLRRPSLATVDQE</sequence>
<dbReference type="PROSITE" id="PS51257">
    <property type="entry name" value="PROKAR_LIPOPROTEIN"/>
    <property type="match status" value="1"/>
</dbReference>
<dbReference type="AlphaFoldDB" id="A0A2G0CH25"/>
<evidence type="ECO:0000256" key="1">
    <source>
        <dbReference type="ARBA" id="ARBA00022617"/>
    </source>
</evidence>
<keyword evidence="1 4" id="KW-0349">Heme</keyword>
<evidence type="ECO:0000256" key="3">
    <source>
        <dbReference type="ARBA" id="ARBA00023004"/>
    </source>
</evidence>
<protein>
    <submittedName>
        <fullName evidence="6">Cytochrome C</fullName>
    </submittedName>
</protein>
<keyword evidence="3 4" id="KW-0408">Iron</keyword>
<dbReference type="RefSeq" id="WP_099105846.1">
    <property type="nucleotide sequence ID" value="NZ_JAATJF010000002.1"/>
</dbReference>
<dbReference type="GO" id="GO:0046872">
    <property type="term" value="F:metal ion binding"/>
    <property type="evidence" value="ECO:0007669"/>
    <property type="project" value="UniProtKB-KW"/>
</dbReference>
<dbReference type="GO" id="GO:0020037">
    <property type="term" value="F:heme binding"/>
    <property type="evidence" value="ECO:0007669"/>
    <property type="project" value="InterPro"/>
</dbReference>
<dbReference type="EMBL" id="PDLO01000002">
    <property type="protein sequence ID" value="PHK99230.1"/>
    <property type="molecule type" value="Genomic_DNA"/>
</dbReference>
<keyword evidence="2 4" id="KW-0479">Metal-binding</keyword>
<evidence type="ECO:0000256" key="4">
    <source>
        <dbReference type="PROSITE-ProRule" id="PRU00433"/>
    </source>
</evidence>
<comment type="caution">
    <text evidence="6">The sequence shown here is derived from an EMBL/GenBank/DDBJ whole genome shotgun (WGS) entry which is preliminary data.</text>
</comment>
<dbReference type="SUPFAM" id="SSF46626">
    <property type="entry name" value="Cytochrome c"/>
    <property type="match status" value="1"/>
</dbReference>
<dbReference type="InterPro" id="IPR009056">
    <property type="entry name" value="Cyt_c-like_dom"/>
</dbReference>
<dbReference type="PROSITE" id="PS51007">
    <property type="entry name" value="CYTC"/>
    <property type="match status" value="1"/>
</dbReference>
<gene>
    <name evidence="6" type="ORF">CGL56_07165</name>
</gene>
<dbReference type="GO" id="GO:0009055">
    <property type="term" value="F:electron transfer activity"/>
    <property type="evidence" value="ECO:0007669"/>
    <property type="project" value="InterPro"/>
</dbReference>
<keyword evidence="7" id="KW-1185">Reference proteome</keyword>
<dbReference type="Gene3D" id="1.10.760.10">
    <property type="entry name" value="Cytochrome c-like domain"/>
    <property type="match status" value="1"/>
</dbReference>
<accession>A0A2G0CH25</accession>
<evidence type="ECO:0000313" key="6">
    <source>
        <dbReference type="EMBL" id="PHK99230.1"/>
    </source>
</evidence>
<reference evidence="6 7" key="1">
    <citation type="submission" date="2017-10" db="EMBL/GenBank/DDBJ databases">
        <title>The draft genome sequence of Lewinella marina KCTC 32374.</title>
        <authorList>
            <person name="Wang K."/>
        </authorList>
    </citation>
    <scope>NUCLEOTIDE SEQUENCE [LARGE SCALE GENOMIC DNA]</scope>
    <source>
        <strain evidence="6 7">MKG-38</strain>
    </source>
</reference>
<proteinExistence type="predicted"/>
<name>A0A2G0CH25_9BACT</name>
<dbReference type="Pfam" id="PF13442">
    <property type="entry name" value="Cytochrome_CBB3"/>
    <property type="match status" value="1"/>
</dbReference>
<evidence type="ECO:0000259" key="5">
    <source>
        <dbReference type="PROSITE" id="PS51007"/>
    </source>
</evidence>
<dbReference type="OrthoDB" id="9794322at2"/>
<dbReference type="InterPro" id="IPR036909">
    <property type="entry name" value="Cyt_c-like_dom_sf"/>
</dbReference>
<evidence type="ECO:0000256" key="2">
    <source>
        <dbReference type="ARBA" id="ARBA00022723"/>
    </source>
</evidence>
<feature type="domain" description="Cytochrome c" evidence="5">
    <location>
        <begin position="38"/>
        <end position="111"/>
    </location>
</feature>
<organism evidence="6 7">
    <name type="scientific">Neolewinella marina</name>
    <dbReference type="NCBI Taxonomy" id="438751"/>
    <lineage>
        <taxon>Bacteria</taxon>
        <taxon>Pseudomonadati</taxon>
        <taxon>Bacteroidota</taxon>
        <taxon>Saprospiria</taxon>
        <taxon>Saprospirales</taxon>
        <taxon>Lewinellaceae</taxon>
        <taxon>Neolewinella</taxon>
    </lineage>
</organism>
<evidence type="ECO:0000313" key="7">
    <source>
        <dbReference type="Proteomes" id="UP000226437"/>
    </source>
</evidence>
<dbReference type="Proteomes" id="UP000226437">
    <property type="component" value="Unassembled WGS sequence"/>
</dbReference>